<dbReference type="Proteomes" id="UP000249577">
    <property type="component" value="Unassembled WGS sequence"/>
</dbReference>
<feature type="transmembrane region" description="Helical" evidence="3">
    <location>
        <begin position="64"/>
        <end position="85"/>
    </location>
</feature>
<feature type="transmembrane region" description="Helical" evidence="3">
    <location>
        <begin position="119"/>
        <end position="136"/>
    </location>
</feature>
<dbReference type="PROSITE" id="PS50887">
    <property type="entry name" value="GGDEF"/>
    <property type="match status" value="1"/>
</dbReference>
<dbReference type="NCBIfam" id="TIGR00254">
    <property type="entry name" value="GGDEF"/>
    <property type="match status" value="1"/>
</dbReference>
<reference evidence="5 6" key="1">
    <citation type="submission" date="2017-08" db="EMBL/GenBank/DDBJ databases">
        <title>Infants hospitalized years apart are colonized by the same room-sourced microbial strains.</title>
        <authorList>
            <person name="Brooks B."/>
            <person name="Olm M.R."/>
            <person name="Firek B.A."/>
            <person name="Baker R."/>
            <person name="Thomas B.C."/>
            <person name="Morowitz M.J."/>
            <person name="Banfield J.F."/>
        </authorList>
    </citation>
    <scope>NUCLEOTIDE SEQUENCE [LARGE SCALE GENOMIC DNA]</scope>
    <source>
        <strain evidence="5">S2_005_003_R2_43</strain>
    </source>
</reference>
<evidence type="ECO:0000259" key="4">
    <source>
        <dbReference type="PROSITE" id="PS50887"/>
    </source>
</evidence>
<dbReference type="InterPro" id="IPR050469">
    <property type="entry name" value="Diguanylate_Cyclase"/>
</dbReference>
<name>A0A2W5KN94_ANCNO</name>
<feature type="transmembrane region" description="Helical" evidence="3">
    <location>
        <begin position="91"/>
        <end position="112"/>
    </location>
</feature>
<keyword evidence="3" id="KW-0472">Membrane</keyword>
<evidence type="ECO:0000256" key="3">
    <source>
        <dbReference type="SAM" id="Phobius"/>
    </source>
</evidence>
<dbReference type="PANTHER" id="PTHR45138">
    <property type="entry name" value="REGULATORY COMPONENTS OF SENSORY TRANSDUCTION SYSTEM"/>
    <property type="match status" value="1"/>
</dbReference>
<keyword evidence="3" id="KW-0812">Transmembrane</keyword>
<proteinExistence type="predicted"/>
<gene>
    <name evidence="5" type="ORF">DI565_05760</name>
</gene>
<dbReference type="CDD" id="cd01949">
    <property type="entry name" value="GGDEF"/>
    <property type="match status" value="1"/>
</dbReference>
<dbReference type="SMART" id="SM00267">
    <property type="entry name" value="GGDEF"/>
    <property type="match status" value="1"/>
</dbReference>
<dbReference type="PANTHER" id="PTHR45138:SF9">
    <property type="entry name" value="DIGUANYLATE CYCLASE DGCM-RELATED"/>
    <property type="match status" value="1"/>
</dbReference>
<dbReference type="SUPFAM" id="SSF55073">
    <property type="entry name" value="Nucleotide cyclase"/>
    <property type="match status" value="1"/>
</dbReference>
<dbReference type="AlphaFoldDB" id="A0A2W5KN94"/>
<evidence type="ECO:0000256" key="1">
    <source>
        <dbReference type="ARBA" id="ARBA00012528"/>
    </source>
</evidence>
<dbReference type="EMBL" id="QFPN01000003">
    <property type="protein sequence ID" value="PZQ16898.1"/>
    <property type="molecule type" value="Genomic_DNA"/>
</dbReference>
<feature type="transmembrane region" description="Helical" evidence="3">
    <location>
        <begin position="148"/>
        <end position="166"/>
    </location>
</feature>
<feature type="domain" description="GGDEF" evidence="4">
    <location>
        <begin position="280"/>
        <end position="413"/>
    </location>
</feature>
<protein>
    <recommendedName>
        <fullName evidence="1">diguanylate cyclase</fullName>
        <ecNumber evidence="1">2.7.7.65</ecNumber>
    </recommendedName>
</protein>
<dbReference type="GO" id="GO:0052621">
    <property type="term" value="F:diguanylate cyclase activity"/>
    <property type="evidence" value="ECO:0007669"/>
    <property type="project" value="UniProtKB-EC"/>
</dbReference>
<evidence type="ECO:0000256" key="2">
    <source>
        <dbReference type="ARBA" id="ARBA00034247"/>
    </source>
</evidence>
<evidence type="ECO:0000313" key="6">
    <source>
        <dbReference type="Proteomes" id="UP000249577"/>
    </source>
</evidence>
<dbReference type="Gene3D" id="3.30.70.270">
    <property type="match status" value="1"/>
</dbReference>
<evidence type="ECO:0000313" key="5">
    <source>
        <dbReference type="EMBL" id="PZQ16898.1"/>
    </source>
</evidence>
<organism evidence="5 6">
    <name type="scientific">Ancylobacter novellus</name>
    <name type="common">Thiobacillus novellus</name>
    <dbReference type="NCBI Taxonomy" id="921"/>
    <lineage>
        <taxon>Bacteria</taxon>
        <taxon>Pseudomonadati</taxon>
        <taxon>Pseudomonadota</taxon>
        <taxon>Alphaproteobacteria</taxon>
        <taxon>Hyphomicrobiales</taxon>
        <taxon>Xanthobacteraceae</taxon>
        <taxon>Ancylobacter</taxon>
    </lineage>
</organism>
<dbReference type="InterPro" id="IPR029787">
    <property type="entry name" value="Nucleotide_cyclase"/>
</dbReference>
<dbReference type="FunFam" id="3.30.70.270:FF:000001">
    <property type="entry name" value="Diguanylate cyclase domain protein"/>
    <property type="match status" value="1"/>
</dbReference>
<dbReference type="InterPro" id="IPR000160">
    <property type="entry name" value="GGDEF_dom"/>
</dbReference>
<feature type="transmembrane region" description="Helical" evidence="3">
    <location>
        <begin position="173"/>
        <end position="193"/>
    </location>
</feature>
<dbReference type="EC" id="2.7.7.65" evidence="1"/>
<dbReference type="InterPro" id="IPR043128">
    <property type="entry name" value="Rev_trsase/Diguanyl_cyclase"/>
</dbReference>
<sequence>MADLQSEQSREAGPTTTLLRDPETVAAVVALSKVRTRNLALPEKLHRAHLEHTWHSRKKINAGWMLWAAALNIICTLFSPFIVPLEAVHEVVLGRVAITAILVAGAAVSFTLRRPGLEGWATIAVCMSIIAVVGWMTLHVSPHLAERYIVHAVFMCGTAIVIARIRWHETIRLTMLVVLALSLLMATTASDSFSLAEKLQMMIFFDVGLVGLALARQAMNKLQHRVFILGLVDQLKMAEIEEMNGRLHAIARTDPLTAVMNRRGFDEAFAALASRPESETRVALFMIDIDFFKRLNDGLGHAAGDECLRIVAGLISSELRHGQDLLARFGGEEFVALLPGVTGDEAVAAAERVRRAVERRAISNPDADGGVVTVSVGVAVSPPASVSRLVARADAALYEAKSGGRNAVRLAAPPAALRIA</sequence>
<keyword evidence="3" id="KW-1133">Transmembrane helix</keyword>
<dbReference type="Pfam" id="PF00990">
    <property type="entry name" value="GGDEF"/>
    <property type="match status" value="1"/>
</dbReference>
<comment type="caution">
    <text evidence="5">The sequence shown here is derived from an EMBL/GenBank/DDBJ whole genome shotgun (WGS) entry which is preliminary data.</text>
</comment>
<comment type="catalytic activity">
    <reaction evidence="2">
        <text>2 GTP = 3',3'-c-di-GMP + 2 diphosphate</text>
        <dbReference type="Rhea" id="RHEA:24898"/>
        <dbReference type="ChEBI" id="CHEBI:33019"/>
        <dbReference type="ChEBI" id="CHEBI:37565"/>
        <dbReference type="ChEBI" id="CHEBI:58805"/>
        <dbReference type="EC" id="2.7.7.65"/>
    </reaction>
</comment>
<accession>A0A2W5KN94</accession>